<keyword evidence="7 10" id="KW-0067">ATP-binding</keyword>
<evidence type="ECO:0000256" key="6">
    <source>
        <dbReference type="ARBA" id="ARBA00022741"/>
    </source>
</evidence>
<evidence type="ECO:0000313" key="13">
    <source>
        <dbReference type="Proteomes" id="UP000215215"/>
    </source>
</evidence>
<comment type="subunit">
    <text evidence="10">Probably a homodimer.</text>
</comment>
<dbReference type="InterPro" id="IPR036888">
    <property type="entry name" value="DNA_integrity_DisA_N_sf"/>
</dbReference>
<dbReference type="PROSITE" id="PS51794">
    <property type="entry name" value="DAC"/>
    <property type="match status" value="1"/>
</dbReference>
<dbReference type="FunFam" id="3.40.1700.10:FF:000002">
    <property type="entry name" value="Diadenylate cyclase"/>
    <property type="match status" value="1"/>
</dbReference>
<dbReference type="PANTHER" id="PTHR34185:SF1">
    <property type="entry name" value="DIADENYLATE CYCLASE"/>
    <property type="match status" value="1"/>
</dbReference>
<dbReference type="HAMAP" id="MF_01499">
    <property type="entry name" value="DacA"/>
    <property type="match status" value="1"/>
</dbReference>
<evidence type="ECO:0000256" key="10">
    <source>
        <dbReference type="HAMAP-Rule" id="MF_01499"/>
    </source>
</evidence>
<dbReference type="NCBIfam" id="TIGR00159">
    <property type="entry name" value="diadenylate cyclase CdaA"/>
    <property type="match status" value="1"/>
</dbReference>
<dbReference type="AlphaFoldDB" id="A0A235BQZ7"/>
<dbReference type="EC" id="2.7.7.85" evidence="10"/>
<dbReference type="EMBL" id="NOZQ01000169">
    <property type="protein sequence ID" value="OYD14636.1"/>
    <property type="molecule type" value="Genomic_DNA"/>
</dbReference>
<dbReference type="SUPFAM" id="SSF143597">
    <property type="entry name" value="YojJ-like"/>
    <property type="match status" value="1"/>
</dbReference>
<comment type="similarity">
    <text evidence="10">Belongs to the adenylate cyclase family. DacA/CdaA subfamily.</text>
</comment>
<dbReference type="Gene3D" id="3.40.1700.10">
    <property type="entry name" value="DNA integrity scanning protein, DisA, N-terminal domain"/>
    <property type="match status" value="1"/>
</dbReference>
<evidence type="ECO:0000256" key="7">
    <source>
        <dbReference type="ARBA" id="ARBA00022840"/>
    </source>
</evidence>
<feature type="transmembrane region" description="Helical" evidence="10">
    <location>
        <begin position="59"/>
        <end position="77"/>
    </location>
</feature>
<evidence type="ECO:0000256" key="9">
    <source>
        <dbReference type="ARBA" id="ARBA00023136"/>
    </source>
</evidence>
<keyword evidence="3 10" id="KW-0808">Transferase</keyword>
<feature type="transmembrane region" description="Helical" evidence="10">
    <location>
        <begin position="6"/>
        <end position="25"/>
    </location>
</feature>
<protein>
    <recommendedName>
        <fullName evidence="10">Diadenylate cyclase</fullName>
        <shortName evidence="10">DAC</shortName>
        <ecNumber evidence="10">2.7.7.85</ecNumber>
    </recommendedName>
    <alternativeName>
        <fullName evidence="10">Cyclic-di-AMP synthase</fullName>
        <shortName evidence="10">c-di-AMP synthase</shortName>
    </alternativeName>
</protein>
<sequence>MGFLHFTFTDIIDILVIGIIIYYFLRFIKGTRALQMMAGLIMIFFLAFIADFLNLQGFSWIMSGLKTAWIVAFVILFQPEIRNALASLGKTRFIRAFIREGEDIVVEIANGAIELSEKGIGGLIVIEREMGLKNYIDTGIPLDAKLKSDLISTIFTPYSPLHDGAVIIRGNTIVAAACILPLSDSPNLPHTMGTRHRAALGIAEETDAVSIVISEETRRISIAVDRELRTNITRENLKEELKKLLL</sequence>
<feature type="transmembrane region" description="Helical" evidence="10">
    <location>
        <begin position="37"/>
        <end position="53"/>
    </location>
</feature>
<keyword evidence="8 10" id="KW-1133">Transmembrane helix</keyword>
<keyword evidence="4 10" id="KW-0812">Transmembrane</keyword>
<dbReference type="InterPro" id="IPR050338">
    <property type="entry name" value="DisA"/>
</dbReference>
<comment type="function">
    <text evidence="10">Catalyzes the condensation of 2 ATP molecules into cyclic di-AMP (c-di-AMP), a second messenger used to regulate differing processes in different bacteria.</text>
</comment>
<dbReference type="InterPro" id="IPR045585">
    <property type="entry name" value="CdaA_N"/>
</dbReference>
<keyword evidence="9 10" id="KW-0472">Membrane</keyword>
<keyword evidence="5 10" id="KW-0548">Nucleotidyltransferase</keyword>
<dbReference type="GO" id="GO:0005524">
    <property type="term" value="F:ATP binding"/>
    <property type="evidence" value="ECO:0007669"/>
    <property type="project" value="UniProtKB-UniRule"/>
</dbReference>
<keyword evidence="6 10" id="KW-0547">Nucleotide-binding</keyword>
<evidence type="ECO:0000256" key="5">
    <source>
        <dbReference type="ARBA" id="ARBA00022695"/>
    </source>
</evidence>
<evidence type="ECO:0000256" key="1">
    <source>
        <dbReference type="ARBA" id="ARBA00000877"/>
    </source>
</evidence>
<evidence type="ECO:0000256" key="2">
    <source>
        <dbReference type="ARBA" id="ARBA00022475"/>
    </source>
</evidence>
<organism evidence="12 13">
    <name type="scientific">candidate division WOR-3 bacterium JGI_Cruoil_03_44_89</name>
    <dbReference type="NCBI Taxonomy" id="1973748"/>
    <lineage>
        <taxon>Bacteria</taxon>
        <taxon>Bacteria division WOR-3</taxon>
    </lineage>
</organism>
<evidence type="ECO:0000256" key="3">
    <source>
        <dbReference type="ARBA" id="ARBA00022679"/>
    </source>
</evidence>
<dbReference type="GO" id="GO:0106408">
    <property type="term" value="F:diadenylate cyclase activity"/>
    <property type="evidence" value="ECO:0007669"/>
    <property type="project" value="UniProtKB-EC"/>
</dbReference>
<evidence type="ECO:0000256" key="4">
    <source>
        <dbReference type="ARBA" id="ARBA00022692"/>
    </source>
</evidence>
<evidence type="ECO:0000256" key="8">
    <source>
        <dbReference type="ARBA" id="ARBA00022989"/>
    </source>
</evidence>
<proteinExistence type="inferred from homology"/>
<reference evidence="12 13" key="1">
    <citation type="submission" date="2017-07" db="EMBL/GenBank/DDBJ databases">
        <title>Recovery of genomes from metagenomes via a dereplication, aggregation, and scoring strategy.</title>
        <authorList>
            <person name="Sieber C.M."/>
            <person name="Probst A.J."/>
            <person name="Sharrar A."/>
            <person name="Thomas B.C."/>
            <person name="Hess M."/>
            <person name="Tringe S.G."/>
            <person name="Banfield J.F."/>
        </authorList>
    </citation>
    <scope>NUCLEOTIDE SEQUENCE [LARGE SCALE GENOMIC DNA]</scope>
    <source>
        <strain evidence="12">JGI_Cruoil_03_44_89</strain>
    </source>
</reference>
<keyword evidence="2 10" id="KW-1003">Cell membrane</keyword>
<dbReference type="GO" id="GO:0004016">
    <property type="term" value="F:adenylate cyclase activity"/>
    <property type="evidence" value="ECO:0007669"/>
    <property type="project" value="UniProtKB-UniRule"/>
</dbReference>
<evidence type="ECO:0000313" key="12">
    <source>
        <dbReference type="EMBL" id="OYD14636.1"/>
    </source>
</evidence>
<dbReference type="PIRSF" id="PIRSF004793">
    <property type="entry name" value="UCP004793"/>
    <property type="match status" value="1"/>
</dbReference>
<accession>A0A235BQZ7</accession>
<dbReference type="Pfam" id="PF19293">
    <property type="entry name" value="CdaA_N"/>
    <property type="match status" value="1"/>
</dbReference>
<comment type="caution">
    <text evidence="12">The sequence shown here is derived from an EMBL/GenBank/DDBJ whole genome shotgun (WGS) entry which is preliminary data.</text>
</comment>
<dbReference type="Proteomes" id="UP000215215">
    <property type="component" value="Unassembled WGS sequence"/>
</dbReference>
<dbReference type="InterPro" id="IPR034701">
    <property type="entry name" value="CdaA"/>
</dbReference>
<feature type="domain" description="DAC" evidence="11">
    <location>
        <begin position="78"/>
        <end position="234"/>
    </location>
</feature>
<dbReference type="InterPro" id="IPR014046">
    <property type="entry name" value="C-di-AMP_synthase"/>
</dbReference>
<comment type="catalytic activity">
    <reaction evidence="1 10">
        <text>2 ATP = 3',3'-c-di-AMP + 2 diphosphate</text>
        <dbReference type="Rhea" id="RHEA:35655"/>
        <dbReference type="ChEBI" id="CHEBI:30616"/>
        <dbReference type="ChEBI" id="CHEBI:33019"/>
        <dbReference type="ChEBI" id="CHEBI:71500"/>
        <dbReference type="EC" id="2.7.7.85"/>
    </reaction>
</comment>
<dbReference type="Pfam" id="PF02457">
    <property type="entry name" value="DAC"/>
    <property type="match status" value="1"/>
</dbReference>
<evidence type="ECO:0000259" key="11">
    <source>
        <dbReference type="PROSITE" id="PS51794"/>
    </source>
</evidence>
<name>A0A235BQZ7_UNCW3</name>
<gene>
    <name evidence="10" type="primary">dacA</name>
    <name evidence="12" type="ORF">CH333_07570</name>
</gene>
<comment type="caution">
    <text evidence="10">Lacks conserved residue(s) required for the propagation of feature annotation.</text>
</comment>
<dbReference type="PANTHER" id="PTHR34185">
    <property type="entry name" value="DIADENYLATE CYCLASE"/>
    <property type="match status" value="1"/>
</dbReference>
<dbReference type="InterPro" id="IPR003390">
    <property type="entry name" value="DNA_integrity_scan_DisA_N"/>
</dbReference>
<dbReference type="GO" id="GO:0006171">
    <property type="term" value="P:cAMP biosynthetic process"/>
    <property type="evidence" value="ECO:0007669"/>
    <property type="project" value="InterPro"/>
</dbReference>